<feature type="region of interest" description="Disordered" evidence="2">
    <location>
        <begin position="356"/>
        <end position="392"/>
    </location>
</feature>
<reference evidence="4 5" key="1">
    <citation type="journal article" date="2016" name="Environ. Microbiol.">
        <title>Genomic resolution of a cold subsurface aquifer community provides metabolic insights for novel microbes adapted to high CO concentrations.</title>
        <authorList>
            <person name="Probst A.J."/>
            <person name="Castelle C.J."/>
            <person name="Singh A."/>
            <person name="Brown C.T."/>
            <person name="Anantharaman K."/>
            <person name="Sharon I."/>
            <person name="Hug L.A."/>
            <person name="Burstein D."/>
            <person name="Emerson J.B."/>
            <person name="Thomas B.C."/>
            <person name="Banfield J.F."/>
        </authorList>
    </citation>
    <scope>NUCLEOTIDE SEQUENCE [LARGE SCALE GENOMIC DNA]</scope>
    <source>
        <strain evidence="4">CG1_02_37_22</strain>
    </source>
</reference>
<dbReference type="EMBL" id="MNUY01000046">
    <property type="protein sequence ID" value="OIO13954.1"/>
    <property type="molecule type" value="Genomic_DNA"/>
</dbReference>
<comment type="caution">
    <text evidence="4">The sequence shown here is derived from an EMBL/GenBank/DDBJ whole genome shotgun (WGS) entry which is preliminary data.</text>
</comment>
<feature type="compositionally biased region" description="Polar residues" evidence="2">
    <location>
        <begin position="613"/>
        <end position="625"/>
    </location>
</feature>
<organism evidence="4 5">
    <name type="scientific">Candidatus Gottesmanbacteria bacterium CG1_02_37_22</name>
    <dbReference type="NCBI Taxonomy" id="1805209"/>
    <lineage>
        <taxon>Bacteria</taxon>
        <taxon>Candidatus Gottesmaniibacteriota</taxon>
    </lineage>
</organism>
<keyword evidence="3" id="KW-1133">Transmembrane helix</keyword>
<dbReference type="Proteomes" id="UP000183120">
    <property type="component" value="Unassembled WGS sequence"/>
</dbReference>
<evidence type="ECO:0000256" key="1">
    <source>
        <dbReference type="SAM" id="Coils"/>
    </source>
</evidence>
<feature type="region of interest" description="Disordered" evidence="2">
    <location>
        <begin position="477"/>
        <end position="549"/>
    </location>
</feature>
<feature type="region of interest" description="Disordered" evidence="2">
    <location>
        <begin position="407"/>
        <end position="430"/>
    </location>
</feature>
<feature type="region of interest" description="Disordered" evidence="2">
    <location>
        <begin position="603"/>
        <end position="672"/>
    </location>
</feature>
<sequence>MILKLKKIIITYLILFLLIGRIGFLPVYADEAAPTRPPEPTREASQGSNGNTREEKPTEAPKPTNPPGGSDSSSPTKPPLPTSPPPSSVTPVGVSPTVSNTNPSPTGGSSASASDNISGNSESSGSTASSTKDANPSVNDPYNIATGPGSTNNASETFENKMEKLNNDLAVMQNKIDAIASTGYNYANFNTLDGQVTTGNAFNTYNLLNKLNSNISGVGGFSVFNIYDKYSGDIVFNMPDGVTDESFASASGAIAKNALTGPLSDNSADGQSDFVVKEANGNDASLTNDINLQAVSGGNSASFNTGGGSIKTGSAGALANVVNLVNTNLNVSQWLFGVVNVFGQLTGNIVLPQDPENTNTANSSGTAVVQNSQTGPLSDNNSSSSASTSSEYTNNNTAVIADNLNVSANTGDNQSSANTGGGSIKTGDSDVSVKDTTVANTNTVNEDGTVWMVIVNEMGKWVGHIIGAPWGSSTASNSLPVGVSQGGGQNSSATQSENIATGPLSDNNSSLSSNNETTMENNNNATVTNNLNITADSGNNTSSYNTGSGDVETGNAKAGANLLNMVNTNVTAKKFVVVLVNVLGEFLGNIITPGNKTAEYSDSFSGLEDRLGDNSTNNNGIANSPTPTPTVYAPSSTSGSGGVGGTGASFNPTPTPSYNNANQDNNSGSVQYQNYPTYTSQVSQTSMNVRRKTTYLAGGQTYNPTQMGTQSTVEFKRGIYLSPNFVKATETSIAGMLFGGAHINVNQTWLSVIPFTILAIFLRRRRKINISKYLNSLLEVVL</sequence>
<dbReference type="STRING" id="1805209.AUJ73_02990"/>
<gene>
    <name evidence="4" type="ORF">AUJ73_02990</name>
</gene>
<evidence type="ECO:0000256" key="2">
    <source>
        <dbReference type="SAM" id="MobiDB-lite"/>
    </source>
</evidence>
<feature type="compositionally biased region" description="Polar residues" evidence="2">
    <location>
        <begin position="407"/>
        <end position="418"/>
    </location>
</feature>
<evidence type="ECO:0000313" key="5">
    <source>
        <dbReference type="Proteomes" id="UP000183120"/>
    </source>
</evidence>
<feature type="compositionally biased region" description="Low complexity" evidence="2">
    <location>
        <begin position="507"/>
        <end position="549"/>
    </location>
</feature>
<dbReference type="AlphaFoldDB" id="A0A1J4TQ65"/>
<feature type="transmembrane region" description="Helical" evidence="3">
    <location>
        <begin position="745"/>
        <end position="762"/>
    </location>
</feature>
<keyword evidence="1" id="KW-0175">Coiled coil</keyword>
<feature type="compositionally biased region" description="Polar residues" evidence="2">
    <location>
        <begin position="650"/>
        <end position="672"/>
    </location>
</feature>
<evidence type="ECO:0000256" key="3">
    <source>
        <dbReference type="SAM" id="Phobius"/>
    </source>
</evidence>
<feature type="compositionally biased region" description="Polar residues" evidence="2">
    <location>
        <begin position="356"/>
        <end position="377"/>
    </location>
</feature>
<keyword evidence="3" id="KW-0472">Membrane</keyword>
<accession>A0A1J4TQ65</accession>
<feature type="compositionally biased region" description="Pro residues" evidence="2">
    <location>
        <begin position="76"/>
        <end position="88"/>
    </location>
</feature>
<proteinExistence type="predicted"/>
<feature type="compositionally biased region" description="Low complexity" evidence="2">
    <location>
        <begin position="378"/>
        <end position="392"/>
    </location>
</feature>
<feature type="compositionally biased region" description="Low complexity" evidence="2">
    <location>
        <begin position="89"/>
        <end position="131"/>
    </location>
</feature>
<name>A0A1J4TQ65_9BACT</name>
<keyword evidence="3" id="KW-0812">Transmembrane</keyword>
<feature type="coiled-coil region" evidence="1">
    <location>
        <begin position="155"/>
        <end position="182"/>
    </location>
</feature>
<evidence type="ECO:0000313" key="4">
    <source>
        <dbReference type="EMBL" id="OIO13954.1"/>
    </source>
</evidence>
<feature type="region of interest" description="Disordered" evidence="2">
    <location>
        <begin position="32"/>
        <end position="155"/>
    </location>
</feature>
<protein>
    <submittedName>
        <fullName evidence="4">Uncharacterized protein</fullName>
    </submittedName>
</protein>